<dbReference type="PANTHER" id="PTHR42693">
    <property type="entry name" value="ARYLSULFATASE FAMILY MEMBER"/>
    <property type="match status" value="1"/>
</dbReference>
<evidence type="ECO:0000256" key="3">
    <source>
        <dbReference type="ARBA" id="ARBA00022801"/>
    </source>
</evidence>
<dbReference type="RefSeq" id="WP_190404859.1">
    <property type="nucleotide sequence ID" value="NZ_JACJQB010000073.1"/>
</dbReference>
<dbReference type="InterPro" id="IPR050738">
    <property type="entry name" value="Sulfatase"/>
</dbReference>
<comment type="similarity">
    <text evidence="1">Belongs to the sulfatase family.</text>
</comment>
<dbReference type="InterPro" id="IPR000917">
    <property type="entry name" value="Sulfatase_N"/>
</dbReference>
<proteinExistence type="inferred from homology"/>
<keyword evidence="3" id="KW-0378">Hydrolase</keyword>
<evidence type="ECO:0000256" key="2">
    <source>
        <dbReference type="ARBA" id="ARBA00022723"/>
    </source>
</evidence>
<dbReference type="Gene3D" id="3.30.1120.10">
    <property type="match status" value="1"/>
</dbReference>
<protein>
    <submittedName>
        <fullName evidence="6">Arylsulfatase</fullName>
    </submittedName>
</protein>
<dbReference type="SUPFAM" id="SSF53649">
    <property type="entry name" value="Alkaline phosphatase-like"/>
    <property type="match status" value="1"/>
</dbReference>
<organism evidence="6 7">
    <name type="scientific">Pseudanabaena mucicola FACHB-723</name>
    <dbReference type="NCBI Taxonomy" id="2692860"/>
    <lineage>
        <taxon>Bacteria</taxon>
        <taxon>Bacillati</taxon>
        <taxon>Cyanobacteriota</taxon>
        <taxon>Cyanophyceae</taxon>
        <taxon>Pseudanabaenales</taxon>
        <taxon>Pseudanabaenaceae</taxon>
        <taxon>Pseudanabaena</taxon>
    </lineage>
</organism>
<dbReference type="Proteomes" id="UP000642094">
    <property type="component" value="Unassembled WGS sequence"/>
</dbReference>
<dbReference type="InterPro" id="IPR017850">
    <property type="entry name" value="Alkaline_phosphatase_core_sf"/>
</dbReference>
<keyword evidence="2" id="KW-0479">Metal-binding</keyword>
<comment type="caution">
    <text evidence="6">The sequence shown here is derived from an EMBL/GenBank/DDBJ whole genome shotgun (WGS) entry which is preliminary data.</text>
</comment>
<dbReference type="InterPro" id="IPR024607">
    <property type="entry name" value="Sulfatase_CS"/>
</dbReference>
<keyword evidence="7" id="KW-1185">Reference proteome</keyword>
<dbReference type="CDD" id="cd16025">
    <property type="entry name" value="PAS_like"/>
    <property type="match status" value="1"/>
</dbReference>
<evidence type="ECO:0000259" key="5">
    <source>
        <dbReference type="Pfam" id="PF00884"/>
    </source>
</evidence>
<dbReference type="PANTHER" id="PTHR42693:SF43">
    <property type="entry name" value="BLL2667 PROTEIN"/>
    <property type="match status" value="1"/>
</dbReference>
<evidence type="ECO:0000313" key="6">
    <source>
        <dbReference type="EMBL" id="MBD2190052.1"/>
    </source>
</evidence>
<dbReference type="Gene3D" id="3.40.720.10">
    <property type="entry name" value="Alkaline Phosphatase, subunit A"/>
    <property type="match status" value="1"/>
</dbReference>
<dbReference type="Pfam" id="PF00884">
    <property type="entry name" value="Sulfatase"/>
    <property type="match status" value="1"/>
</dbReference>
<name>A0ABR8A1D6_9CYAN</name>
<evidence type="ECO:0000256" key="4">
    <source>
        <dbReference type="ARBA" id="ARBA00022837"/>
    </source>
</evidence>
<sequence>MTKVTNSSKRDFWKNSLQFILQWETKKAIAQKISFLTAIALMLSSLLPLPAFADYGEVLPLPQPPFKGKIGTTYKESQPDFPQPIKAPAKAPNVLLVLLDDVGFGQTSAFGGLIETPNLDRLASQGLRYNQFHTTALCSPTRAALLTGRNHHSVSTGVITELASGYPGYTAILPRSAATIAEVLRDNGYNTAAFGKWHNTPDYETSAVGPFDRWPTSLGFDYFYGFLGGDTNQWSPNLVENTQHIQKPLDDPNYHLTPDLADHAIKWIRTQQSIAPDKPFFTYLATGATHAPHHAPKEWIEKYKGKFDQGWDKLRADIFERQLKLGIIPADTKLTPRPAEIPAWDSLTPTEQKVYAHQFEVFAGFLSHTDAEVGRVIDVIAQLGELDNTLVFFIAGDNGASAEGGLTGSVNEFKVFNGVEESPQEILAALDDLGSPKTFNHFNAAWAWAVDSPFQWTKQIASHFGGTRNGLVVAWGDRIKDQGAIRSQFHHVIDIAPTILEAAGIETPEVVNGTKQQPIEGTSLVYSFDDPAVASKHKTQYFEMFGNRAIYDQGWVAAARHGRLPWERFSKTTFDQDNWELYNVAQDFSESQDLAKDNPKKLAELQNLFLKEAKKYKVLPLDDRTIQRFDINTRPSVTNGRNSFSYYTTVTGIPEGSAPNTKNRSFSITADVDIAKDRAEGVLVTQGGRFAGWSFFLQDGKPTYAYNFLNSDRTIIQSSEPVAIGKSKVRFDFAYDGGGIGAGGTGKLFINDKQVAEGRVEKTVGFRIGLDETFDVGQDTGSAVVDSYQVPFKFTGNLEQVKLDLL</sequence>
<feature type="domain" description="Sulfatase N-terminal" evidence="5">
    <location>
        <begin position="92"/>
        <end position="505"/>
    </location>
</feature>
<evidence type="ECO:0000256" key="1">
    <source>
        <dbReference type="ARBA" id="ARBA00008779"/>
    </source>
</evidence>
<keyword evidence="4" id="KW-0106">Calcium</keyword>
<dbReference type="EMBL" id="JACJQB010000073">
    <property type="protein sequence ID" value="MBD2190052.1"/>
    <property type="molecule type" value="Genomic_DNA"/>
</dbReference>
<reference evidence="6 7" key="1">
    <citation type="journal article" date="2020" name="ISME J.">
        <title>Comparative genomics reveals insights into cyanobacterial evolution and habitat adaptation.</title>
        <authorList>
            <person name="Chen M.Y."/>
            <person name="Teng W.K."/>
            <person name="Zhao L."/>
            <person name="Hu C.X."/>
            <person name="Zhou Y.K."/>
            <person name="Han B.P."/>
            <person name="Song L.R."/>
            <person name="Shu W.S."/>
        </authorList>
    </citation>
    <scope>NUCLEOTIDE SEQUENCE [LARGE SCALE GENOMIC DNA]</scope>
    <source>
        <strain evidence="6 7">FACHB-723</strain>
    </source>
</reference>
<dbReference type="PROSITE" id="PS00523">
    <property type="entry name" value="SULFATASE_1"/>
    <property type="match status" value="1"/>
</dbReference>
<gene>
    <name evidence="6" type="ORF">H6F41_18175</name>
</gene>
<accession>A0ABR8A1D6</accession>
<evidence type="ECO:0000313" key="7">
    <source>
        <dbReference type="Proteomes" id="UP000642094"/>
    </source>
</evidence>